<evidence type="ECO:0000313" key="5">
    <source>
        <dbReference type="Proteomes" id="UP000677305"/>
    </source>
</evidence>
<dbReference type="AlphaFoldDB" id="A0A8J8MDK7"/>
<evidence type="ECO:0000256" key="3">
    <source>
        <dbReference type="ARBA" id="ARBA00022729"/>
    </source>
</evidence>
<accession>A0A8J8MDK7</accession>
<protein>
    <submittedName>
        <fullName evidence="4">Extracellular solute-binding protein</fullName>
    </submittedName>
</protein>
<keyword evidence="5" id="KW-1185">Reference proteome</keyword>
<evidence type="ECO:0000256" key="1">
    <source>
        <dbReference type="ARBA" id="ARBA00008520"/>
    </source>
</evidence>
<reference evidence="4 5" key="1">
    <citation type="submission" date="2020-07" db="EMBL/GenBank/DDBJ databases">
        <title>Vallitalea guaymasensis genome.</title>
        <authorList>
            <person name="Postec A."/>
        </authorList>
    </citation>
    <scope>NUCLEOTIDE SEQUENCE [LARGE SCALE GENOMIC DNA]</scope>
    <source>
        <strain evidence="4 5">Ra1766G1</strain>
    </source>
</reference>
<dbReference type="EMBL" id="CP058561">
    <property type="protein sequence ID" value="QUH30710.1"/>
    <property type="molecule type" value="Genomic_DNA"/>
</dbReference>
<name>A0A8J8MDK7_9FIRM</name>
<dbReference type="Proteomes" id="UP000677305">
    <property type="component" value="Chromosome"/>
</dbReference>
<keyword evidence="2" id="KW-0813">Transport</keyword>
<dbReference type="PANTHER" id="PTHR43649:SF34">
    <property type="entry name" value="ABC TRANSPORTER PERIPLASMIC-BINDING PROTEIN YCJN-RELATED"/>
    <property type="match status" value="1"/>
</dbReference>
<evidence type="ECO:0000256" key="2">
    <source>
        <dbReference type="ARBA" id="ARBA00022448"/>
    </source>
</evidence>
<gene>
    <name evidence="4" type="ORF">HYG85_18015</name>
</gene>
<comment type="similarity">
    <text evidence="1">Belongs to the bacterial solute-binding protein 1 family.</text>
</comment>
<dbReference type="InterPro" id="IPR006059">
    <property type="entry name" value="SBP"/>
</dbReference>
<dbReference type="Pfam" id="PF13416">
    <property type="entry name" value="SBP_bac_8"/>
    <property type="match status" value="1"/>
</dbReference>
<keyword evidence="3" id="KW-0732">Signal</keyword>
<dbReference type="RefSeq" id="WP_212690847.1">
    <property type="nucleotide sequence ID" value="NZ_CP058561.1"/>
</dbReference>
<dbReference type="Gene3D" id="3.40.190.10">
    <property type="entry name" value="Periplasmic binding protein-like II"/>
    <property type="match status" value="2"/>
</dbReference>
<sequence>MNKKTLAIILIVIGLLITTFLARYNNEDMKQNTQVKNDNNILMGTNFENLDLPENYDIRQFEGITLNFIVENNLYANVILHESEEFQDITGINIKVKAVDFDTLVQKVNLDFIAKDGKYQLIYVDPYQTLNRFYNYLEVLNSYNTNPDYPHIIGYTDDFLEYQTRVISYFEEDTHLYTVPFDSTTMILYYRKDIFDAYKDKFIEEKGYDPTPGTKGFTWEKYIEVSKWIDENVPDEEIKYGSGHMAQKHNSIFCDFSNVLASYGGDYFFDENINTLGLKSFKNINVKDKEFLKALDVYKEILKTAAPESVEWNWTDSANAFRNGEIAMMPNWDENYTYMEDELHSKVAGKVGYSILPNGDERSANIFGGSGIGINKYASDIEKQASWLFITWATSKDMQLKVLEHPEGGSLPTRKSAYDINTETVDIQFEDNFIKHKSAVLDAWKPENLYLRPKISNFYDVEQVIISNLHDMIKYDLDSKEVSDKIYEELRQIRLQE</sequence>
<organism evidence="4 5">
    <name type="scientific">Vallitalea guaymasensis</name>
    <dbReference type="NCBI Taxonomy" id="1185412"/>
    <lineage>
        <taxon>Bacteria</taxon>
        <taxon>Bacillati</taxon>
        <taxon>Bacillota</taxon>
        <taxon>Clostridia</taxon>
        <taxon>Lachnospirales</taxon>
        <taxon>Vallitaleaceae</taxon>
        <taxon>Vallitalea</taxon>
    </lineage>
</organism>
<dbReference type="KEGG" id="vgu:HYG85_18015"/>
<evidence type="ECO:0000313" key="4">
    <source>
        <dbReference type="EMBL" id="QUH30710.1"/>
    </source>
</evidence>
<proteinExistence type="inferred from homology"/>
<dbReference type="InterPro" id="IPR050490">
    <property type="entry name" value="Bact_solute-bd_prot1"/>
</dbReference>
<dbReference type="PANTHER" id="PTHR43649">
    <property type="entry name" value="ARABINOSE-BINDING PROTEIN-RELATED"/>
    <property type="match status" value="1"/>
</dbReference>
<dbReference type="SUPFAM" id="SSF53850">
    <property type="entry name" value="Periplasmic binding protein-like II"/>
    <property type="match status" value="1"/>
</dbReference>